<keyword evidence="3" id="KW-1185">Reference proteome</keyword>
<comment type="caution">
    <text evidence="2">The sequence shown here is derived from an EMBL/GenBank/DDBJ whole genome shotgun (WGS) entry which is preliminary data.</text>
</comment>
<dbReference type="PANTHER" id="PTHR46599">
    <property type="entry name" value="PIGGYBAC TRANSPOSABLE ELEMENT-DERIVED PROTEIN 4"/>
    <property type="match status" value="1"/>
</dbReference>
<gene>
    <name evidence="2" type="ORF">GBAR_LOCUS20169</name>
</gene>
<sequence length="178" mass="20369">VLSRGRFLQIFWSLHVGVINGPTRRSKIQGFIDLLLPLFQLFSTPSKAVSIDEAMIAFRGRIFFRQYIRGKPTPWGIKAYVLSDCDTGYLYSVLIYYGRETELINRPELNHTTKVVLTLMEPIANMGYDLYTDRFYTSPILALELAAIKTTLTGTAMANRKDMPQALKQKRKRKKGDV</sequence>
<dbReference type="Pfam" id="PF13843">
    <property type="entry name" value="DDE_Tnp_1_7"/>
    <property type="match status" value="1"/>
</dbReference>
<feature type="non-terminal residue" evidence="2">
    <location>
        <position position="1"/>
    </location>
</feature>
<name>A0AA35STL2_GEOBA</name>
<evidence type="ECO:0000313" key="2">
    <source>
        <dbReference type="EMBL" id="CAI8035940.1"/>
    </source>
</evidence>
<organism evidence="2 3">
    <name type="scientific">Geodia barretti</name>
    <name type="common">Barrett's horny sponge</name>
    <dbReference type="NCBI Taxonomy" id="519541"/>
    <lineage>
        <taxon>Eukaryota</taxon>
        <taxon>Metazoa</taxon>
        <taxon>Porifera</taxon>
        <taxon>Demospongiae</taxon>
        <taxon>Heteroscleromorpha</taxon>
        <taxon>Tetractinellida</taxon>
        <taxon>Astrophorina</taxon>
        <taxon>Geodiidae</taxon>
        <taxon>Geodia</taxon>
    </lineage>
</organism>
<dbReference type="Proteomes" id="UP001174909">
    <property type="component" value="Unassembled WGS sequence"/>
</dbReference>
<dbReference type="PANTHER" id="PTHR46599:SF3">
    <property type="entry name" value="PIGGYBAC TRANSPOSABLE ELEMENT-DERIVED PROTEIN 4"/>
    <property type="match status" value="1"/>
</dbReference>
<protein>
    <submittedName>
        <fullName evidence="2">PiggyBac transposable element-derived protein 4</fullName>
    </submittedName>
</protein>
<reference evidence="2" key="1">
    <citation type="submission" date="2023-03" db="EMBL/GenBank/DDBJ databases">
        <authorList>
            <person name="Steffen K."/>
            <person name="Cardenas P."/>
        </authorList>
    </citation>
    <scope>NUCLEOTIDE SEQUENCE</scope>
</reference>
<proteinExistence type="predicted"/>
<accession>A0AA35STL2</accession>
<evidence type="ECO:0000259" key="1">
    <source>
        <dbReference type="Pfam" id="PF13843"/>
    </source>
</evidence>
<dbReference type="AlphaFoldDB" id="A0AA35STL2"/>
<evidence type="ECO:0000313" key="3">
    <source>
        <dbReference type="Proteomes" id="UP001174909"/>
    </source>
</evidence>
<feature type="domain" description="PiggyBac transposable element-derived protein" evidence="1">
    <location>
        <begin position="2"/>
        <end position="176"/>
    </location>
</feature>
<dbReference type="EMBL" id="CASHTH010002838">
    <property type="protein sequence ID" value="CAI8035940.1"/>
    <property type="molecule type" value="Genomic_DNA"/>
</dbReference>
<dbReference type="InterPro" id="IPR029526">
    <property type="entry name" value="PGBD"/>
</dbReference>